<dbReference type="SUPFAM" id="SSF57756">
    <property type="entry name" value="Retrovirus zinc finger-like domains"/>
    <property type="match status" value="1"/>
</dbReference>
<dbReference type="AlphaFoldDB" id="A0A388K8Z2"/>
<dbReference type="Proteomes" id="UP000265515">
    <property type="component" value="Unassembled WGS sequence"/>
</dbReference>
<dbReference type="EMBL" id="BFEA01000075">
    <property type="protein sequence ID" value="GBG66544.1"/>
    <property type="molecule type" value="Genomic_DNA"/>
</dbReference>
<evidence type="ECO:0000313" key="3">
    <source>
        <dbReference type="Proteomes" id="UP000265515"/>
    </source>
</evidence>
<keyword evidence="3" id="KW-1185">Reference proteome</keyword>
<proteinExistence type="predicted"/>
<accession>A0A388K8Z2</accession>
<dbReference type="GO" id="GO:0008270">
    <property type="term" value="F:zinc ion binding"/>
    <property type="evidence" value="ECO:0007669"/>
    <property type="project" value="InterPro"/>
</dbReference>
<evidence type="ECO:0000313" key="2">
    <source>
        <dbReference type="EMBL" id="GBG66544.1"/>
    </source>
</evidence>
<feature type="region of interest" description="Disordered" evidence="1">
    <location>
        <begin position="1"/>
        <end position="54"/>
    </location>
</feature>
<evidence type="ECO:0000256" key="1">
    <source>
        <dbReference type="SAM" id="MobiDB-lite"/>
    </source>
</evidence>
<evidence type="ECO:0008006" key="4">
    <source>
        <dbReference type="Google" id="ProtNLM"/>
    </source>
</evidence>
<reference evidence="2 3" key="1">
    <citation type="journal article" date="2018" name="Cell">
        <title>The Chara Genome: Secondary Complexity and Implications for Plant Terrestrialization.</title>
        <authorList>
            <person name="Nishiyama T."/>
            <person name="Sakayama H."/>
            <person name="Vries J.D."/>
            <person name="Buschmann H."/>
            <person name="Saint-Marcoux D."/>
            <person name="Ullrich K.K."/>
            <person name="Haas F.B."/>
            <person name="Vanderstraeten L."/>
            <person name="Becker D."/>
            <person name="Lang D."/>
            <person name="Vosolsobe S."/>
            <person name="Rombauts S."/>
            <person name="Wilhelmsson P.K.I."/>
            <person name="Janitza P."/>
            <person name="Kern R."/>
            <person name="Heyl A."/>
            <person name="Rumpler F."/>
            <person name="Villalobos L.I.A.C."/>
            <person name="Clay J.M."/>
            <person name="Skokan R."/>
            <person name="Toyoda A."/>
            <person name="Suzuki Y."/>
            <person name="Kagoshima H."/>
            <person name="Schijlen E."/>
            <person name="Tajeshwar N."/>
            <person name="Catarino B."/>
            <person name="Hetherington A.J."/>
            <person name="Saltykova A."/>
            <person name="Bonnot C."/>
            <person name="Breuninger H."/>
            <person name="Symeonidi A."/>
            <person name="Radhakrishnan G.V."/>
            <person name="Van Nieuwerburgh F."/>
            <person name="Deforce D."/>
            <person name="Chang C."/>
            <person name="Karol K.G."/>
            <person name="Hedrich R."/>
            <person name="Ulvskov P."/>
            <person name="Glockner G."/>
            <person name="Delwiche C.F."/>
            <person name="Petrasek J."/>
            <person name="Van de Peer Y."/>
            <person name="Friml J."/>
            <person name="Beilby M."/>
            <person name="Dolan L."/>
            <person name="Kohara Y."/>
            <person name="Sugano S."/>
            <person name="Fujiyama A."/>
            <person name="Delaux P.-M."/>
            <person name="Quint M."/>
            <person name="TheiBen G."/>
            <person name="Hagemann M."/>
            <person name="Harholt J."/>
            <person name="Dunand C."/>
            <person name="Zachgo S."/>
            <person name="Langdale J."/>
            <person name="Maumus F."/>
            <person name="Straeten D.V.D."/>
            <person name="Gould S.B."/>
            <person name="Rensing S.A."/>
        </authorList>
    </citation>
    <scope>NUCLEOTIDE SEQUENCE [LARGE SCALE GENOMIC DNA]</scope>
    <source>
        <strain evidence="2 3">S276</strain>
    </source>
</reference>
<gene>
    <name evidence="2" type="ORF">CBR_g63126</name>
</gene>
<dbReference type="Gramene" id="GBG66544">
    <property type="protein sequence ID" value="GBG66544"/>
    <property type="gene ID" value="CBR_g63126"/>
</dbReference>
<feature type="region of interest" description="Disordered" evidence="1">
    <location>
        <begin position="361"/>
        <end position="390"/>
    </location>
</feature>
<dbReference type="InterPro" id="IPR036875">
    <property type="entry name" value="Znf_CCHC_sf"/>
</dbReference>
<comment type="caution">
    <text evidence="2">The sequence shown here is derived from an EMBL/GenBank/DDBJ whole genome shotgun (WGS) entry which is preliminary data.</text>
</comment>
<sequence>MAYMGRDHQGDACKEDPSRVFRGIARRNTRCQDTETGGGGDQGDQRGYDSDCRESRDYGRNRCGYGSGPRRVPMTCYNCEELGDYASQCPHPRRNTRYGPSSSVDSRHARSASPRRQEQGYHRIVPTHDPLQVKVVEISKSVAAVCQYVENEQQKKAAKERKKAERKEAAEAEEARQREIDRKKKKKEEKERKDVALTEEMNKKLDIKMAVRVGELREDVREDMKYEIREAINQLFGVLAKGKQKVGSLTPTRSESIASSSETEELSAKTRKLCINEKQKRAKNDTKTISPRKMPASIRKKKILASIGIVGRLKFEKQVMQELKALDALVLQNTCKEEGIPYNGKFEAIFNIAAHRTRMAYGTDGESEEEQPKYEEKDPVVVATEPDAME</sequence>
<feature type="region of interest" description="Disordered" evidence="1">
    <location>
        <begin position="88"/>
        <end position="121"/>
    </location>
</feature>
<protein>
    <recommendedName>
        <fullName evidence="4">CCHC-type domain-containing protein</fullName>
    </recommendedName>
</protein>
<feature type="compositionally biased region" description="Basic and acidic residues" evidence="1">
    <location>
        <begin position="43"/>
        <end position="54"/>
    </location>
</feature>
<dbReference type="GO" id="GO:0003676">
    <property type="term" value="F:nucleic acid binding"/>
    <property type="evidence" value="ECO:0007669"/>
    <property type="project" value="InterPro"/>
</dbReference>
<name>A0A388K8Z2_CHABU</name>
<feature type="compositionally biased region" description="Basic and acidic residues" evidence="1">
    <location>
        <begin position="370"/>
        <end position="379"/>
    </location>
</feature>
<feature type="compositionally biased region" description="Basic and acidic residues" evidence="1">
    <location>
        <begin position="1"/>
        <end position="19"/>
    </location>
</feature>
<organism evidence="2 3">
    <name type="scientific">Chara braunii</name>
    <name type="common">Braun's stonewort</name>
    <dbReference type="NCBI Taxonomy" id="69332"/>
    <lineage>
        <taxon>Eukaryota</taxon>
        <taxon>Viridiplantae</taxon>
        <taxon>Streptophyta</taxon>
        <taxon>Charophyceae</taxon>
        <taxon>Charales</taxon>
        <taxon>Characeae</taxon>
        <taxon>Chara</taxon>
    </lineage>
</organism>
<feature type="region of interest" description="Disordered" evidence="1">
    <location>
        <begin position="153"/>
        <end position="194"/>
    </location>
</feature>